<dbReference type="AlphaFoldDB" id="A0AAV1VP77"/>
<evidence type="ECO:0000313" key="7">
    <source>
        <dbReference type="Proteomes" id="UP001162060"/>
    </source>
</evidence>
<comment type="caution">
    <text evidence="6">The sequence shown here is derived from an EMBL/GenBank/DDBJ whole genome shotgun (WGS) entry which is preliminary data.</text>
</comment>
<dbReference type="Proteomes" id="UP001162060">
    <property type="component" value="Unassembled WGS sequence"/>
</dbReference>
<dbReference type="InterPro" id="IPR019038">
    <property type="entry name" value="POLD3"/>
</dbReference>
<reference evidence="6" key="1">
    <citation type="submission" date="2024-01" db="EMBL/GenBank/DDBJ databases">
        <authorList>
            <person name="Webb A."/>
        </authorList>
    </citation>
    <scope>NUCLEOTIDE SEQUENCE</scope>
    <source>
        <strain evidence="6">Pm1</strain>
    </source>
</reference>
<protein>
    <recommendedName>
        <fullName evidence="2">DNA polymerase delta subunit 3</fullName>
    </recommendedName>
</protein>
<evidence type="ECO:0000256" key="5">
    <source>
        <dbReference type="SAM" id="MobiDB-lite"/>
    </source>
</evidence>
<comment type="subcellular location">
    <subcellularLocation>
        <location evidence="1">Nucleus</location>
    </subcellularLocation>
</comment>
<dbReference type="GO" id="GO:0006297">
    <property type="term" value="P:nucleotide-excision repair, DNA gap filling"/>
    <property type="evidence" value="ECO:0007669"/>
    <property type="project" value="TreeGrafter"/>
</dbReference>
<dbReference type="PANTHER" id="PTHR17598:SF13">
    <property type="entry name" value="DNA POLYMERASE DELTA SUBUNIT 3"/>
    <property type="match status" value="1"/>
</dbReference>
<evidence type="ECO:0000256" key="3">
    <source>
        <dbReference type="ARBA" id="ARBA00022705"/>
    </source>
</evidence>
<evidence type="ECO:0000256" key="2">
    <source>
        <dbReference type="ARBA" id="ARBA00017589"/>
    </source>
</evidence>
<dbReference type="Gene3D" id="3.90.1030.20">
    <property type="entry name" value="DNA polymerase delta, p66 (Cdc27) subunit, wHTH domain"/>
    <property type="match status" value="1"/>
</dbReference>
<dbReference type="GO" id="GO:0006271">
    <property type="term" value="P:DNA strand elongation involved in DNA replication"/>
    <property type="evidence" value="ECO:0007669"/>
    <property type="project" value="TreeGrafter"/>
</dbReference>
<dbReference type="GO" id="GO:1904161">
    <property type="term" value="P:DNA synthesis involved in UV-damage excision repair"/>
    <property type="evidence" value="ECO:0007669"/>
    <property type="project" value="TreeGrafter"/>
</dbReference>
<feature type="region of interest" description="Disordered" evidence="5">
    <location>
        <begin position="303"/>
        <end position="352"/>
    </location>
</feature>
<keyword evidence="4" id="KW-0539">Nucleus</keyword>
<evidence type="ECO:0000313" key="6">
    <source>
        <dbReference type="EMBL" id="CAK7948039.1"/>
    </source>
</evidence>
<keyword evidence="3" id="KW-0235">DNA replication</keyword>
<evidence type="ECO:0000256" key="4">
    <source>
        <dbReference type="ARBA" id="ARBA00023242"/>
    </source>
</evidence>
<dbReference type="InterPro" id="IPR041913">
    <property type="entry name" value="POLD3_sf"/>
</dbReference>
<feature type="compositionally biased region" description="Basic and acidic residues" evidence="5">
    <location>
        <begin position="327"/>
        <end position="341"/>
    </location>
</feature>
<organism evidence="6 7">
    <name type="scientific">Peronospora matthiolae</name>
    <dbReference type="NCBI Taxonomy" id="2874970"/>
    <lineage>
        <taxon>Eukaryota</taxon>
        <taxon>Sar</taxon>
        <taxon>Stramenopiles</taxon>
        <taxon>Oomycota</taxon>
        <taxon>Peronosporomycetes</taxon>
        <taxon>Peronosporales</taxon>
        <taxon>Peronosporaceae</taxon>
        <taxon>Peronospora</taxon>
    </lineage>
</organism>
<evidence type="ECO:0000256" key="1">
    <source>
        <dbReference type="ARBA" id="ARBA00004123"/>
    </source>
</evidence>
<proteinExistence type="predicted"/>
<dbReference type="GO" id="GO:0043625">
    <property type="term" value="C:delta DNA polymerase complex"/>
    <property type="evidence" value="ECO:0007669"/>
    <property type="project" value="InterPro"/>
</dbReference>
<dbReference type="GO" id="GO:0003887">
    <property type="term" value="F:DNA-directed DNA polymerase activity"/>
    <property type="evidence" value="ECO:0007669"/>
    <property type="project" value="TreeGrafter"/>
</dbReference>
<sequence>MERCLDEILSTVEDAREPISYRTLSIRSQVSSATSTEALTRFSAENSSVNALHVVIKPAVKNTHLTNETAAAKCDPRARVLSLSTKATDQVQTTGDVLCSHIYALYNKSKAAKDETDEAAALAIVCWAQERQARNDVLDMLEKDAPLLSAAAKALYESGIQCAEATTRHGFEGDQGEETVSVFDAAPASKKLNSLSIKSSSSSSFFGKSSSKRLGSLPVSNGNKKGKTNETGKEVLERKRLDMSTVLTVDSDEDEEEMDEEMDVPAFVKMKTNKRVISDDDDDEEEENDVLCTKPAASLKGTRNRNVKRKLNASPVKGLDQVTGSDDECRVSENSEQRVESDVEADGDSVEEPEIATKRRVLVSKTRINEQGYMVTEKTYDEVELTPEEIRQEQRIARKKVEDEKKKKKTMAAAEKAAKATKEAKKRGGPPKQRDLRSFFSSQ</sequence>
<accession>A0AAV1VP77</accession>
<gene>
    <name evidence="6" type="ORF">PM001_LOCUS33189</name>
</gene>
<dbReference type="PANTHER" id="PTHR17598">
    <property type="entry name" value="DNA POLYMERASE DELTA SUBUNIT 3"/>
    <property type="match status" value="1"/>
</dbReference>
<name>A0AAV1VP77_9STRA</name>
<feature type="region of interest" description="Disordered" evidence="5">
    <location>
        <begin position="395"/>
        <end position="443"/>
    </location>
</feature>
<feature type="compositionally biased region" description="Basic and acidic residues" evidence="5">
    <location>
        <begin position="395"/>
        <end position="405"/>
    </location>
</feature>
<dbReference type="EMBL" id="CAKLBY020000391">
    <property type="protein sequence ID" value="CAK7948039.1"/>
    <property type="molecule type" value="Genomic_DNA"/>
</dbReference>
<feature type="compositionally biased region" description="Basic and acidic residues" evidence="5">
    <location>
        <begin position="227"/>
        <end position="237"/>
    </location>
</feature>
<feature type="region of interest" description="Disordered" evidence="5">
    <location>
        <begin position="216"/>
        <end position="237"/>
    </location>
</feature>
<feature type="compositionally biased region" description="Acidic residues" evidence="5">
    <location>
        <begin position="342"/>
        <end position="352"/>
    </location>
</feature>